<organism evidence="2 3">
    <name type="scientific">Acaromyces ingoldii</name>
    <dbReference type="NCBI Taxonomy" id="215250"/>
    <lineage>
        <taxon>Eukaryota</taxon>
        <taxon>Fungi</taxon>
        <taxon>Dikarya</taxon>
        <taxon>Basidiomycota</taxon>
        <taxon>Ustilaginomycotina</taxon>
        <taxon>Exobasidiomycetes</taxon>
        <taxon>Exobasidiales</taxon>
        <taxon>Cryptobasidiaceae</taxon>
        <taxon>Acaromyces</taxon>
    </lineage>
</organism>
<name>A0A316YVR2_9BASI</name>
<sequence>MPVSLPTLRCVRLALLGMSKVASSMEGCAFYPVYWLDIGNCEIRNSDRATRRAISGARVTSSSFSSLSRAVV</sequence>
<dbReference type="GeneID" id="37042160"/>
<keyword evidence="3" id="KW-1185">Reference proteome</keyword>
<evidence type="ECO:0000313" key="2">
    <source>
        <dbReference type="EMBL" id="PWN92748.1"/>
    </source>
</evidence>
<feature type="signal peptide" evidence="1">
    <location>
        <begin position="1"/>
        <end position="24"/>
    </location>
</feature>
<proteinExistence type="predicted"/>
<evidence type="ECO:0000313" key="3">
    <source>
        <dbReference type="Proteomes" id="UP000245768"/>
    </source>
</evidence>
<protein>
    <recommendedName>
        <fullName evidence="4">Secreted protein</fullName>
    </recommendedName>
</protein>
<accession>A0A316YVR2</accession>
<evidence type="ECO:0008006" key="4">
    <source>
        <dbReference type="Google" id="ProtNLM"/>
    </source>
</evidence>
<dbReference type="EMBL" id="KZ819634">
    <property type="protein sequence ID" value="PWN92748.1"/>
    <property type="molecule type" value="Genomic_DNA"/>
</dbReference>
<reference evidence="2 3" key="1">
    <citation type="journal article" date="2018" name="Mol. Biol. Evol.">
        <title>Broad Genomic Sampling Reveals a Smut Pathogenic Ancestry of the Fungal Clade Ustilaginomycotina.</title>
        <authorList>
            <person name="Kijpornyongpan T."/>
            <person name="Mondo S.J."/>
            <person name="Barry K."/>
            <person name="Sandor L."/>
            <person name="Lee J."/>
            <person name="Lipzen A."/>
            <person name="Pangilinan J."/>
            <person name="LaButti K."/>
            <person name="Hainaut M."/>
            <person name="Henrissat B."/>
            <person name="Grigoriev I.V."/>
            <person name="Spatafora J.W."/>
            <person name="Aime M.C."/>
        </authorList>
    </citation>
    <scope>NUCLEOTIDE SEQUENCE [LARGE SCALE GENOMIC DNA]</scope>
    <source>
        <strain evidence="2 3">MCA 4198</strain>
    </source>
</reference>
<dbReference type="RefSeq" id="XP_025379946.1">
    <property type="nucleotide sequence ID" value="XM_025520244.1"/>
</dbReference>
<dbReference type="Proteomes" id="UP000245768">
    <property type="component" value="Unassembled WGS sequence"/>
</dbReference>
<dbReference type="AlphaFoldDB" id="A0A316YVR2"/>
<keyword evidence="1" id="KW-0732">Signal</keyword>
<evidence type="ECO:0000256" key="1">
    <source>
        <dbReference type="SAM" id="SignalP"/>
    </source>
</evidence>
<gene>
    <name evidence="2" type="ORF">FA10DRAFT_263505</name>
</gene>
<feature type="chain" id="PRO_5016321861" description="Secreted protein" evidence="1">
    <location>
        <begin position="25"/>
        <end position="72"/>
    </location>
</feature>
<dbReference type="InParanoid" id="A0A316YVR2"/>